<dbReference type="RefSeq" id="WP_015250745.1">
    <property type="nucleotide sequence ID" value="NC_019895.1"/>
</dbReference>
<dbReference type="InterPro" id="IPR036086">
    <property type="entry name" value="ParB/Sulfiredoxin_sf"/>
</dbReference>
<sequence length="620" mass="67993">MNNTMIEVKKLEKSPLNVRKTAAGIDDLLASIPKHGLMLNLNVYPGKKGKYFVFAGSRRLAALKALQAEGHFAADYAVPCRIYTKEEAHELSLVENTVRQAMHPADEFTAFAALIEQGHTVEQVSNRFGCTAKLVEQRLTLGKAAPELLDAYRAEKLTLECLMAFTVTDDHAKQMQVYASLEEWHSARDIRAMLTDEMAEAKSKLARFVGLDAYHAAGGVSRADLFGEQVYLENPDLLHQLAGEALETTRQTLAAEGWKWVEVSPDRDWSVIHGCSRIRPQPVDAPPELLAAKAEAEAELEAITEADGMDGDDSALAERQEAAETALADIEQKLESFVAYDPDEMSQAGCYVSIDKDGKLSVEKGLVRREDAKQLAGDGDARRAKPGGMPATLQRNLEGYRLQAAQVEIARNRLVALDLLVFTVACAVFNKGQPRDLDVLFRTQNPAVKEPTAAGEALQTIEEGLSLGWLHQDTEAEQFQAFTGLSDQQKLDLLAYCVASSLKPQLSTGREATACELALSLTAASMAGYWRPTRANYLGRIPRDQLLSLGSGLLGDQWSQARSRDKRSELADALERVFAEPEKVARSPQQLEMLQRWLPEGMAFGSVEEAPAPANEQVAA</sequence>
<dbReference type="EMBL" id="CP003367">
    <property type="protein sequence ID" value="AGA31685.1"/>
    <property type="molecule type" value="Genomic_DNA"/>
</dbReference>
<dbReference type="AlphaFoldDB" id="L0DRR3"/>
<dbReference type="SUPFAM" id="SSF109709">
    <property type="entry name" value="KorB DNA-binding domain-like"/>
    <property type="match status" value="1"/>
</dbReference>
<evidence type="ECO:0000313" key="2">
    <source>
        <dbReference type="EMBL" id="AGA31685.1"/>
    </source>
</evidence>
<accession>L0DRR3</accession>
<dbReference type="SMART" id="SM00470">
    <property type="entry name" value="ParB"/>
    <property type="match status" value="1"/>
</dbReference>
<dbReference type="Gene3D" id="1.10.10.2830">
    <property type="match status" value="1"/>
</dbReference>
<geneLocation type="plasmid" evidence="2 3">
    <name>pSINAC03</name>
</geneLocation>
<dbReference type="GO" id="GO:0007059">
    <property type="term" value="P:chromosome segregation"/>
    <property type="evidence" value="ECO:0007669"/>
    <property type="project" value="TreeGrafter"/>
</dbReference>
<dbReference type="InterPro" id="IPR050336">
    <property type="entry name" value="Chromosome_partition/occlusion"/>
</dbReference>
<protein>
    <submittedName>
        <fullName evidence="2">Putative transcriptional regulator</fullName>
    </submittedName>
</protein>
<dbReference type="SUPFAM" id="SSF110849">
    <property type="entry name" value="ParB/Sulfiredoxin"/>
    <property type="match status" value="1"/>
</dbReference>
<feature type="domain" description="ParB-like N-terminal" evidence="1">
    <location>
        <begin position="4"/>
        <end position="97"/>
    </location>
</feature>
<evidence type="ECO:0000259" key="1">
    <source>
        <dbReference type="SMART" id="SM00470"/>
    </source>
</evidence>
<dbReference type="OrthoDB" id="251111at2"/>
<dbReference type="Pfam" id="PF02195">
    <property type="entry name" value="ParB_N"/>
    <property type="match status" value="1"/>
</dbReference>
<dbReference type="CDD" id="cd16406">
    <property type="entry name" value="ParB_N_like"/>
    <property type="match status" value="1"/>
</dbReference>
<gene>
    <name evidence="2" type="ordered locus">Sinac_7656</name>
</gene>
<keyword evidence="2" id="KW-0614">Plasmid</keyword>
<dbReference type="PANTHER" id="PTHR33375">
    <property type="entry name" value="CHROMOSOME-PARTITIONING PROTEIN PARB-RELATED"/>
    <property type="match status" value="1"/>
</dbReference>
<dbReference type="InterPro" id="IPR003115">
    <property type="entry name" value="ParB_N"/>
</dbReference>
<name>L0DRR3_SINAD</name>
<proteinExistence type="predicted"/>
<organism evidence="2 3">
    <name type="scientific">Singulisphaera acidiphila (strain ATCC BAA-1392 / DSM 18658 / VKM B-2454 / MOB10)</name>
    <dbReference type="NCBI Taxonomy" id="886293"/>
    <lineage>
        <taxon>Bacteria</taxon>
        <taxon>Pseudomonadati</taxon>
        <taxon>Planctomycetota</taxon>
        <taxon>Planctomycetia</taxon>
        <taxon>Isosphaerales</taxon>
        <taxon>Isosphaeraceae</taxon>
        <taxon>Singulisphaera</taxon>
    </lineage>
</organism>
<dbReference type="Gene3D" id="3.90.1530.30">
    <property type="match status" value="1"/>
</dbReference>
<evidence type="ECO:0000313" key="3">
    <source>
        <dbReference type="Proteomes" id="UP000010798"/>
    </source>
</evidence>
<dbReference type="HOGENOM" id="CLU_019174_1_1_0"/>
<dbReference type="PANTHER" id="PTHR33375:SF7">
    <property type="entry name" value="CHROMOSOME 2-PARTITIONING PROTEIN PARB-RELATED"/>
    <property type="match status" value="1"/>
</dbReference>
<dbReference type="Proteomes" id="UP000010798">
    <property type="component" value="Plasmid pSINAC03"/>
</dbReference>
<reference evidence="2 3" key="1">
    <citation type="submission" date="2012-02" db="EMBL/GenBank/DDBJ databases">
        <title>Complete sequence of plasmid 3 of Singulisphaera acidiphila DSM 18658.</title>
        <authorList>
            <consortium name="US DOE Joint Genome Institute (JGI-PGF)"/>
            <person name="Lucas S."/>
            <person name="Copeland A."/>
            <person name="Lapidus A."/>
            <person name="Glavina del Rio T."/>
            <person name="Dalin E."/>
            <person name="Tice H."/>
            <person name="Bruce D."/>
            <person name="Goodwin L."/>
            <person name="Pitluck S."/>
            <person name="Peters L."/>
            <person name="Ovchinnikova G."/>
            <person name="Chertkov O."/>
            <person name="Kyrpides N."/>
            <person name="Mavromatis K."/>
            <person name="Ivanova N."/>
            <person name="Brettin T."/>
            <person name="Detter J.C."/>
            <person name="Han C."/>
            <person name="Larimer F."/>
            <person name="Land M."/>
            <person name="Hauser L."/>
            <person name="Markowitz V."/>
            <person name="Cheng J.-F."/>
            <person name="Hugenholtz P."/>
            <person name="Woyke T."/>
            <person name="Wu D."/>
            <person name="Tindall B."/>
            <person name="Pomrenke H."/>
            <person name="Brambilla E."/>
            <person name="Klenk H.-P."/>
            <person name="Eisen J.A."/>
        </authorList>
    </citation>
    <scope>NUCLEOTIDE SEQUENCE [LARGE SCALE GENOMIC DNA]</scope>
    <source>
        <strain evidence="3">ATCC BAA-1392 / DSM 18658 / VKM B-2454 / MOB10</strain>
        <plasmid evidence="2 3">pSINAC03</plasmid>
    </source>
</reference>
<dbReference type="GO" id="GO:0005694">
    <property type="term" value="C:chromosome"/>
    <property type="evidence" value="ECO:0007669"/>
    <property type="project" value="TreeGrafter"/>
</dbReference>
<keyword evidence="3" id="KW-1185">Reference proteome</keyword>
<dbReference type="KEGG" id="saci:Sinac_7656"/>